<gene>
    <name evidence="1" type="ORF">GCM10007879_05200</name>
</gene>
<evidence type="ECO:0008006" key="3">
    <source>
        <dbReference type="Google" id="ProtNLM"/>
    </source>
</evidence>
<dbReference type="EMBL" id="BSNI01000001">
    <property type="protein sequence ID" value="GLQ16271.1"/>
    <property type="molecule type" value="Genomic_DNA"/>
</dbReference>
<name>A0ABQ5ULX2_9HYPH</name>
<evidence type="ECO:0000313" key="1">
    <source>
        <dbReference type="EMBL" id="GLQ16271.1"/>
    </source>
</evidence>
<reference evidence="1" key="2">
    <citation type="submission" date="2023-01" db="EMBL/GenBank/DDBJ databases">
        <title>Draft genome sequence of Maritalea porphyrae strain NBRC 107169.</title>
        <authorList>
            <person name="Sun Q."/>
            <person name="Mori K."/>
        </authorList>
    </citation>
    <scope>NUCLEOTIDE SEQUENCE</scope>
    <source>
        <strain evidence="1">NBRC 107169</strain>
    </source>
</reference>
<accession>A0ABQ5ULX2</accession>
<protein>
    <recommendedName>
        <fullName evidence="3">Class I SAM-dependent methyltransferase</fullName>
    </recommendedName>
</protein>
<comment type="caution">
    <text evidence="1">The sequence shown here is derived from an EMBL/GenBank/DDBJ whole genome shotgun (WGS) entry which is preliminary data.</text>
</comment>
<dbReference type="Proteomes" id="UP001161405">
    <property type="component" value="Unassembled WGS sequence"/>
</dbReference>
<sequence length="71" mass="8037">MNDRIGTSFENAETVDHYNYRPPYPTKLYDLLIEKAPAYNRLLDLGCGMARLRGILLINSPKSSPLTRPNA</sequence>
<proteinExistence type="predicted"/>
<organism evidence="1 2">
    <name type="scientific">Maritalea porphyrae</name>
    <dbReference type="NCBI Taxonomy" id="880732"/>
    <lineage>
        <taxon>Bacteria</taxon>
        <taxon>Pseudomonadati</taxon>
        <taxon>Pseudomonadota</taxon>
        <taxon>Alphaproteobacteria</taxon>
        <taxon>Hyphomicrobiales</taxon>
        <taxon>Devosiaceae</taxon>
        <taxon>Maritalea</taxon>
    </lineage>
</organism>
<evidence type="ECO:0000313" key="2">
    <source>
        <dbReference type="Proteomes" id="UP001161405"/>
    </source>
</evidence>
<keyword evidence="2" id="KW-1185">Reference proteome</keyword>
<reference evidence="1" key="1">
    <citation type="journal article" date="2014" name="Int. J. Syst. Evol. Microbiol.">
        <title>Complete genome of a new Firmicutes species belonging to the dominant human colonic microbiota ('Ruminococcus bicirculans') reveals two chromosomes and a selective capacity to utilize plant glucans.</title>
        <authorList>
            <consortium name="NISC Comparative Sequencing Program"/>
            <person name="Wegmann U."/>
            <person name="Louis P."/>
            <person name="Goesmann A."/>
            <person name="Henrissat B."/>
            <person name="Duncan S.H."/>
            <person name="Flint H.J."/>
        </authorList>
    </citation>
    <scope>NUCLEOTIDE SEQUENCE</scope>
    <source>
        <strain evidence="1">NBRC 107169</strain>
    </source>
</reference>